<dbReference type="EC" id="3.4.21.-" evidence="8"/>
<dbReference type="PATRIC" id="fig|1331206.3.peg.3526"/>
<dbReference type="InterPro" id="IPR000209">
    <property type="entry name" value="Peptidase_S8/S53_dom"/>
</dbReference>
<dbReference type="EMBL" id="JFZZ01000145">
    <property type="protein sequence ID" value="KAK86879.1"/>
    <property type="molecule type" value="Genomic_DNA"/>
</dbReference>
<dbReference type="PROSITE" id="PS51892">
    <property type="entry name" value="SUBTILASE"/>
    <property type="match status" value="1"/>
</dbReference>
<dbReference type="Gene3D" id="2.40.128.130">
    <property type="entry name" value="Autotransporter beta-domain"/>
    <property type="match status" value="1"/>
</dbReference>
<evidence type="ECO:0000256" key="6">
    <source>
        <dbReference type="SAM" id="MobiDB-lite"/>
    </source>
</evidence>
<feature type="region of interest" description="Disordered" evidence="6">
    <location>
        <begin position="1"/>
        <end position="29"/>
    </location>
</feature>
<dbReference type="InterPro" id="IPR015500">
    <property type="entry name" value="Peptidase_S8_subtilisin-rel"/>
</dbReference>
<dbReference type="InterPro" id="IPR034061">
    <property type="entry name" value="Peptidases_S8_Autotransporter"/>
</dbReference>
<evidence type="ECO:0000313" key="9">
    <source>
        <dbReference type="Proteomes" id="UP000026682"/>
    </source>
</evidence>
<evidence type="ECO:0000256" key="1">
    <source>
        <dbReference type="ARBA" id="ARBA00022670"/>
    </source>
</evidence>
<dbReference type="Gene3D" id="3.40.50.200">
    <property type="entry name" value="Peptidase S8/S53 domain"/>
    <property type="match status" value="1"/>
</dbReference>
<comment type="similarity">
    <text evidence="5">Belongs to the peptidase S8 family.</text>
</comment>
<dbReference type="PROSITE" id="PS51208">
    <property type="entry name" value="AUTOTRANSPORTER"/>
    <property type="match status" value="1"/>
</dbReference>
<dbReference type="Pfam" id="PF03797">
    <property type="entry name" value="Autotransporter"/>
    <property type="match status" value="1"/>
</dbReference>
<evidence type="ECO:0000256" key="5">
    <source>
        <dbReference type="PROSITE-ProRule" id="PRU01240"/>
    </source>
</evidence>
<dbReference type="NCBIfam" id="TIGR02601">
    <property type="entry name" value="autotrns_rpt"/>
    <property type="match status" value="1"/>
</dbReference>
<proteinExistence type="inferred from homology"/>
<dbReference type="InterPro" id="IPR023827">
    <property type="entry name" value="Peptidase_S8_Asp-AS"/>
</dbReference>
<evidence type="ECO:0000256" key="4">
    <source>
        <dbReference type="ARBA" id="ARBA00022825"/>
    </source>
</evidence>
<dbReference type="InterPro" id="IPR005546">
    <property type="entry name" value="Autotransporte_beta"/>
</dbReference>
<feature type="active site" description="Charge relay system" evidence="5">
    <location>
        <position position="108"/>
    </location>
</feature>
<dbReference type="GO" id="GO:0016485">
    <property type="term" value="P:protein processing"/>
    <property type="evidence" value="ECO:0007669"/>
    <property type="project" value="TreeGrafter"/>
</dbReference>
<name>A0A158LZN4_9BORD</name>
<feature type="active site" description="Charge relay system" evidence="5">
    <location>
        <position position="300"/>
    </location>
</feature>
<evidence type="ECO:0000313" key="8">
    <source>
        <dbReference type="EMBL" id="KAK86879.1"/>
    </source>
</evidence>
<feature type="domain" description="Autotransporter" evidence="7">
    <location>
        <begin position="642"/>
        <end position="923"/>
    </location>
</feature>
<feature type="compositionally biased region" description="Polar residues" evidence="6">
    <location>
        <begin position="93"/>
        <end position="108"/>
    </location>
</feature>
<dbReference type="InterPro" id="IPR036709">
    <property type="entry name" value="Autotransporte_beta_dom_sf"/>
</dbReference>
<evidence type="ECO:0000259" key="7">
    <source>
        <dbReference type="PROSITE" id="PS51208"/>
    </source>
</evidence>
<dbReference type="PROSITE" id="PS00138">
    <property type="entry name" value="SUBTILASE_SER"/>
    <property type="match status" value="1"/>
</dbReference>
<dbReference type="Proteomes" id="UP000026682">
    <property type="component" value="Unassembled WGS sequence"/>
</dbReference>
<organism evidence="8 9">
    <name type="scientific">Bordetella holmesii CDC-H585-BH</name>
    <dbReference type="NCBI Taxonomy" id="1331206"/>
    <lineage>
        <taxon>Bacteria</taxon>
        <taxon>Pseudomonadati</taxon>
        <taxon>Pseudomonadota</taxon>
        <taxon>Betaproteobacteria</taxon>
        <taxon>Burkholderiales</taxon>
        <taxon>Alcaligenaceae</taxon>
        <taxon>Bordetella</taxon>
    </lineage>
</organism>
<dbReference type="Pfam" id="PF00082">
    <property type="entry name" value="Peptidase_S8"/>
    <property type="match status" value="1"/>
</dbReference>
<keyword evidence="2" id="KW-0732">Signal</keyword>
<keyword evidence="1 5" id="KW-0645">Protease</keyword>
<sequence length="923" mass="97767">MPPALPDLAADGRPAAPVPSAGYAKTAPSHFASAPGRAFNADHDRVLNLVNLKPAHDAGLSGSRVKVAVVDTGVSLDHALLRVNTRHGGDYQANGTRSAANRANQGEHGSSVALVLAGRPTASYRGGVAPDADLYSANIATAADRVSDGGAFHAWKDLLGHGMTIFNNSFTTDGPDGERRVKQDQMEYQQAADKSQTQIGKLHELVKGGALLVFAAGNGSNVSGRGYQEVGSLGRTPLVEPELQKGLLVVTAVDKFGDLERWSNRCGQARRWCLAASSQAYLPGIKTHDPNFFRVHQGTSLAAPQVTGAAVLVKQRFGWMDNDNLRTTLLTTTQDKGRPGVDADYGWGLLDIGRAIEGPAKFAFGDFVANVQGQSVFGNDISGAGGLTIDGPGLLTLAGHNTYAGATVIRQGTLDVLGSIRSGTTVLEHGTLVGRGSVGAVDNHGTVAVKESGLTVNGDYHQHAQGRLVTDIGSALNVAGKARLAGQLHVEGIRPGYVVAEGSVHTVVKAASIEGRFDTLTRAPNLLLQAQLDYQPQGVGLAVRRAASVEAVARRLPSGADRVSVVAGARHLDAAMHALDALPQKQRQTTSAAASIARIQYAQNGIALRNSLYSLSGSIYANASALVTLGQSQWSDILQSRIALASPGGQPLAEYRRGRLRWQPPGLDGHQRNNGLLAGITHEISPQLSVGAALAYDQGNWRESATAGAGSNAKATTTAALLGARRSWDSGWFVQTGLSYGHYRNRVERQLVLADVRQRAAGLARGQLWHAELGAGRRWQAWPGVGLTPSAGVAVSHLRQRRFRETSASGLGLHAAGLHRSVPTLWAHLQGDHALADAFALQWHLALHHDTRERRYAPRASFDGLGDPQDVSGHWPLPRTRLSLGLSAHAHLADGLALRLRYTGQAASHWRDHHVGAALTYRY</sequence>
<dbReference type="SMART" id="SM00869">
    <property type="entry name" value="Autotransporter"/>
    <property type="match status" value="1"/>
</dbReference>
<dbReference type="InterPro" id="IPR036852">
    <property type="entry name" value="Peptidase_S8/S53_dom_sf"/>
</dbReference>
<protein>
    <submittedName>
        <fullName evidence="8">S53 family peptidase/autotransporter</fullName>
        <ecNumber evidence="8">3.4.21.-</ecNumber>
    </submittedName>
</protein>
<keyword evidence="4 5" id="KW-0720">Serine protease</keyword>
<gene>
    <name evidence="8" type="ORF">L497_2737</name>
</gene>
<dbReference type="SUPFAM" id="SSF103515">
    <property type="entry name" value="Autotransporter"/>
    <property type="match status" value="1"/>
</dbReference>
<dbReference type="CDD" id="cd04848">
    <property type="entry name" value="Peptidases_S8_Autotransporter_serine_protease_like"/>
    <property type="match status" value="1"/>
</dbReference>
<dbReference type="GO" id="GO:0004252">
    <property type="term" value="F:serine-type endopeptidase activity"/>
    <property type="evidence" value="ECO:0007669"/>
    <property type="project" value="UniProtKB-UniRule"/>
</dbReference>
<dbReference type="STRING" id="35814.BBB42_16615"/>
<keyword evidence="3 5" id="KW-0378">Hydrolase</keyword>
<dbReference type="AlphaFoldDB" id="A0A158LZN4"/>
<accession>A0A158LZN4</accession>
<dbReference type="PANTHER" id="PTHR42884:SF14">
    <property type="entry name" value="NEUROENDOCRINE CONVERTASE 1"/>
    <property type="match status" value="1"/>
</dbReference>
<dbReference type="PRINTS" id="PR00723">
    <property type="entry name" value="SUBTILISIN"/>
</dbReference>
<reference evidence="8 9" key="1">
    <citation type="submission" date="2014-03" db="EMBL/GenBank/DDBJ databases">
        <title>Genome sequence of Bordetella holmseii.</title>
        <authorList>
            <person name="Harvill E."/>
            <person name="Goodfield L.L."/>
            <person name="Ivanov Y."/>
            <person name="Meyer J.A."/>
            <person name="Newth C."/>
            <person name="Cassiday P."/>
            <person name="Tondella M.L."/>
            <person name="Liao P."/>
            <person name="Zimmerman J."/>
            <person name="Meert K."/>
            <person name="Wessel D."/>
            <person name="Berger J."/>
            <person name="Dean J.M."/>
            <person name="Holubkov R."/>
            <person name="Burr J."/>
            <person name="Liu T."/>
            <person name="Brinkac L.M."/>
            <person name="Sanka R."/>
            <person name="Kim M."/>
            <person name="Losada L."/>
        </authorList>
    </citation>
    <scope>NUCLEOTIDE SEQUENCE [LARGE SCALE GENOMIC DNA]</scope>
    <source>
        <strain evidence="8 9">CDC-H585-BH</strain>
    </source>
</reference>
<dbReference type="SUPFAM" id="SSF52743">
    <property type="entry name" value="Subtilisin-like"/>
    <property type="match status" value="1"/>
</dbReference>
<dbReference type="PANTHER" id="PTHR42884">
    <property type="entry name" value="PROPROTEIN CONVERTASE SUBTILISIN/KEXIN-RELATED"/>
    <property type="match status" value="1"/>
</dbReference>
<evidence type="ECO:0000256" key="3">
    <source>
        <dbReference type="ARBA" id="ARBA00022801"/>
    </source>
</evidence>
<dbReference type="InterPro" id="IPR013425">
    <property type="entry name" value="Autotrns_rpt"/>
</dbReference>
<dbReference type="PROSITE" id="PS00136">
    <property type="entry name" value="SUBTILASE_ASP"/>
    <property type="match status" value="1"/>
</dbReference>
<feature type="region of interest" description="Disordered" evidence="6">
    <location>
        <begin position="88"/>
        <end position="108"/>
    </location>
</feature>
<comment type="caution">
    <text evidence="8">The sequence shown here is derived from an EMBL/GenBank/DDBJ whole genome shotgun (WGS) entry which is preliminary data.</text>
</comment>
<dbReference type="Pfam" id="PF12951">
    <property type="entry name" value="PATR"/>
    <property type="match status" value="1"/>
</dbReference>
<dbReference type="InterPro" id="IPR023828">
    <property type="entry name" value="Peptidase_S8_Ser-AS"/>
</dbReference>
<feature type="active site" description="Charge relay system" evidence="5">
    <location>
        <position position="71"/>
    </location>
</feature>
<evidence type="ECO:0000256" key="2">
    <source>
        <dbReference type="ARBA" id="ARBA00022729"/>
    </source>
</evidence>
<dbReference type="GO" id="GO:0005886">
    <property type="term" value="C:plasma membrane"/>
    <property type="evidence" value="ECO:0007669"/>
    <property type="project" value="TreeGrafter"/>
</dbReference>